<keyword evidence="1" id="KW-0732">Signal</keyword>
<dbReference type="InterPro" id="IPR011970">
    <property type="entry name" value="MltB_2"/>
</dbReference>
<dbReference type="RefSeq" id="WP_266348784.1">
    <property type="nucleotide sequence ID" value="NZ_JAPKNG010000003.1"/>
</dbReference>
<dbReference type="Gene3D" id="1.10.8.350">
    <property type="entry name" value="Bacterial muramidase"/>
    <property type="match status" value="1"/>
</dbReference>
<dbReference type="NCBIfam" id="TIGR02283">
    <property type="entry name" value="MltB_2"/>
    <property type="match status" value="1"/>
</dbReference>
<gene>
    <name evidence="4" type="ORF">QO014_002247</name>
</gene>
<name>A0ABU0H6C4_9HYPH</name>
<dbReference type="EMBL" id="JAUSVO010000003">
    <property type="protein sequence ID" value="MDQ0437855.1"/>
    <property type="molecule type" value="Genomic_DNA"/>
</dbReference>
<dbReference type="Pfam" id="PF01471">
    <property type="entry name" value="PG_binding_1"/>
    <property type="match status" value="1"/>
</dbReference>
<feature type="chain" id="PRO_5046588859" evidence="1">
    <location>
        <begin position="31"/>
        <end position="408"/>
    </location>
</feature>
<evidence type="ECO:0000256" key="1">
    <source>
        <dbReference type="SAM" id="SignalP"/>
    </source>
</evidence>
<dbReference type="InterPro" id="IPR031304">
    <property type="entry name" value="SLT_2"/>
</dbReference>
<evidence type="ECO:0000313" key="4">
    <source>
        <dbReference type="EMBL" id="MDQ0437855.1"/>
    </source>
</evidence>
<organism evidence="4 5">
    <name type="scientific">Kaistia dalseonensis</name>
    <dbReference type="NCBI Taxonomy" id="410840"/>
    <lineage>
        <taxon>Bacteria</taxon>
        <taxon>Pseudomonadati</taxon>
        <taxon>Pseudomonadota</taxon>
        <taxon>Alphaproteobacteria</taxon>
        <taxon>Hyphomicrobiales</taxon>
        <taxon>Kaistiaceae</taxon>
        <taxon>Kaistia</taxon>
    </lineage>
</organism>
<dbReference type="PANTHER" id="PTHR30163:SF8">
    <property type="entry name" value="LYTIC MUREIN TRANSGLYCOSYLASE"/>
    <property type="match status" value="1"/>
</dbReference>
<dbReference type="Gene3D" id="1.10.101.10">
    <property type="entry name" value="PGBD-like superfamily/PGBD"/>
    <property type="match status" value="1"/>
</dbReference>
<dbReference type="InterPro" id="IPR023346">
    <property type="entry name" value="Lysozyme-like_dom_sf"/>
</dbReference>
<protein>
    <submittedName>
        <fullName evidence="4">Lytic murein transglycosylase</fullName>
    </submittedName>
</protein>
<dbReference type="PANTHER" id="PTHR30163">
    <property type="entry name" value="MEMBRANE-BOUND LYTIC MUREIN TRANSGLYCOSYLASE B"/>
    <property type="match status" value="1"/>
</dbReference>
<sequence>MSVLEVVMRKAGLRLLTMFLLATASGAASAASCNDPSGFPAWLDGVKREAAASGISAATISSALDGLTFAPDVIKKDRAQSVFAQSFLQFSDRMVAKYRLQQGAALIKKYGNVFARIQKDYGVPAPVIVGFWGLETDFGANLGDMPTLRSLATLAYDCRRPQLFHDQLMAALAVIERGDLAAAQMKGPWAGELGQVQFLATHYRDFAVDYDGDGRRDLINSVPDVLASAANLLVHEGWQANQPWLTEVRVPATMDWKEADLSIQKPVSTWQQLGVVAAPGSKLGPAGMPAALILPMGRKGPAFLAYPNFNVYLEWNQSFVYALTAAYFATRLAGAPPVGRGSGAESLSYKETIELQKLLDARGHDVGKVDGMIGVGTRAATKAMQIELGMPADSYPDAELLARLRAGN</sequence>
<feature type="domain" description="Transglycosylase SLT" evidence="3">
    <location>
        <begin position="39"/>
        <end position="329"/>
    </location>
</feature>
<dbReference type="InterPro" id="IPR036366">
    <property type="entry name" value="PGBDSf"/>
</dbReference>
<dbReference type="SUPFAM" id="SSF47090">
    <property type="entry name" value="PGBD-like"/>
    <property type="match status" value="1"/>
</dbReference>
<feature type="domain" description="Peptidoglycan binding-like" evidence="2">
    <location>
        <begin position="351"/>
        <end position="404"/>
    </location>
</feature>
<dbReference type="InterPro" id="IPR002477">
    <property type="entry name" value="Peptidoglycan-bd-like"/>
</dbReference>
<evidence type="ECO:0000259" key="3">
    <source>
        <dbReference type="Pfam" id="PF13406"/>
    </source>
</evidence>
<evidence type="ECO:0000259" key="2">
    <source>
        <dbReference type="Pfam" id="PF01471"/>
    </source>
</evidence>
<dbReference type="Pfam" id="PF13406">
    <property type="entry name" value="SLT_2"/>
    <property type="match status" value="1"/>
</dbReference>
<dbReference type="Gene3D" id="1.10.530.10">
    <property type="match status" value="1"/>
</dbReference>
<accession>A0ABU0H6C4</accession>
<proteinExistence type="predicted"/>
<feature type="signal peptide" evidence="1">
    <location>
        <begin position="1"/>
        <end position="30"/>
    </location>
</feature>
<evidence type="ECO:0000313" key="5">
    <source>
        <dbReference type="Proteomes" id="UP001241603"/>
    </source>
</evidence>
<dbReference type="Proteomes" id="UP001241603">
    <property type="component" value="Unassembled WGS sequence"/>
</dbReference>
<dbReference type="InterPro" id="IPR036365">
    <property type="entry name" value="PGBD-like_sf"/>
</dbReference>
<dbReference type="InterPro" id="IPR043426">
    <property type="entry name" value="MltB-like"/>
</dbReference>
<keyword evidence="5" id="KW-1185">Reference proteome</keyword>
<comment type="caution">
    <text evidence="4">The sequence shown here is derived from an EMBL/GenBank/DDBJ whole genome shotgun (WGS) entry which is preliminary data.</text>
</comment>
<reference evidence="4 5" key="1">
    <citation type="submission" date="2023-07" db="EMBL/GenBank/DDBJ databases">
        <title>Genomic Encyclopedia of Type Strains, Phase IV (KMG-IV): sequencing the most valuable type-strain genomes for metagenomic binning, comparative biology and taxonomic classification.</title>
        <authorList>
            <person name="Goeker M."/>
        </authorList>
    </citation>
    <scope>NUCLEOTIDE SEQUENCE [LARGE SCALE GENOMIC DNA]</scope>
    <source>
        <strain evidence="4 5">B6-8</strain>
    </source>
</reference>
<dbReference type="SUPFAM" id="SSF53955">
    <property type="entry name" value="Lysozyme-like"/>
    <property type="match status" value="1"/>
</dbReference>